<evidence type="ECO:0000313" key="3">
    <source>
        <dbReference type="Proteomes" id="UP001291687"/>
    </source>
</evidence>
<dbReference type="InterPro" id="IPR003754">
    <property type="entry name" value="4pyrrol_synth_uPrphyn_synth"/>
</dbReference>
<organism evidence="2 3">
    <name type="scientific">Candidatus Megaera venefica</name>
    <dbReference type="NCBI Taxonomy" id="2055910"/>
    <lineage>
        <taxon>Bacteria</taxon>
        <taxon>Pseudomonadati</taxon>
        <taxon>Pseudomonadota</taxon>
        <taxon>Alphaproteobacteria</taxon>
        <taxon>Rickettsiales</taxon>
        <taxon>Rickettsiaceae</taxon>
        <taxon>Candidatus Megaera</taxon>
    </lineage>
</organism>
<name>A0ABU5NDV6_9RICK</name>
<accession>A0ABU5NDV6</accession>
<keyword evidence="3" id="KW-1185">Reference proteome</keyword>
<protein>
    <submittedName>
        <fullName evidence="2">HemD superfamily uroporphyrinogen-III synthase</fullName>
    </submittedName>
</protein>
<dbReference type="SUPFAM" id="SSF69618">
    <property type="entry name" value="HemD-like"/>
    <property type="match status" value="1"/>
</dbReference>
<dbReference type="EMBL" id="JARJFB010000116">
    <property type="protein sequence ID" value="MEA0971330.1"/>
    <property type="molecule type" value="Genomic_DNA"/>
</dbReference>
<reference evidence="2 3" key="1">
    <citation type="submission" date="2023-03" db="EMBL/GenBank/DDBJ databases">
        <title>Host association and intracellularity evolved multiple times independently in the Rickettsiales.</title>
        <authorList>
            <person name="Castelli M."/>
            <person name="Nardi T."/>
            <person name="Gammuto L."/>
            <person name="Bellinzona G."/>
            <person name="Sabaneyeva E."/>
            <person name="Potekhin A."/>
            <person name="Serra V."/>
            <person name="Petroni G."/>
            <person name="Sassera D."/>
        </authorList>
    </citation>
    <scope>NUCLEOTIDE SEQUENCE [LARGE SCALE GENOMIC DNA]</scope>
    <source>
        <strain evidence="2 3">Sr 2-6</strain>
    </source>
</reference>
<evidence type="ECO:0000313" key="2">
    <source>
        <dbReference type="EMBL" id="MEA0971330.1"/>
    </source>
</evidence>
<dbReference type="InterPro" id="IPR036108">
    <property type="entry name" value="4pyrrol_syn_uPrphyn_synt_sf"/>
</dbReference>
<feature type="domain" description="Tetrapyrrole biosynthesis uroporphyrinogen III synthase" evidence="1">
    <location>
        <begin position="17"/>
        <end position="201"/>
    </location>
</feature>
<evidence type="ECO:0000259" key="1">
    <source>
        <dbReference type="Pfam" id="PF02602"/>
    </source>
</evidence>
<dbReference type="Proteomes" id="UP001291687">
    <property type="component" value="Unassembled WGS sequence"/>
</dbReference>
<gene>
    <name evidence="2" type="ORF">Megvenef_01306</name>
</gene>
<comment type="caution">
    <text evidence="2">The sequence shown here is derived from an EMBL/GenBank/DDBJ whole genome shotgun (WGS) entry which is preliminary data.</text>
</comment>
<dbReference type="Gene3D" id="3.40.50.10090">
    <property type="match status" value="1"/>
</dbReference>
<dbReference type="CDD" id="cd06578">
    <property type="entry name" value="HemD"/>
    <property type="match status" value="1"/>
</dbReference>
<sequence>MKKSVLLTRSKSANNELKEKFISQDFDFLDCNLIKYKLFPVEAEYINKFSNLIITSNFAANNIPNAPRSDMSVWVVGEKSANSLKNKGYKVEHYASSAENLKKQLPEKLHKTTLYLSGDHITVNMPSEITRKILYKTEYLESLSEKEVIRYKEGIDYIVLYSENCAKTLLKLLVENNLVNYLENTAIVAISSKVGKVFRQVFKNVVVCHDSQSMLKYIEEHERKDKTSRK</sequence>
<dbReference type="RefSeq" id="WP_322777232.1">
    <property type="nucleotide sequence ID" value="NZ_JARJFB010000116.1"/>
</dbReference>
<proteinExistence type="predicted"/>
<dbReference type="Pfam" id="PF02602">
    <property type="entry name" value="HEM4"/>
    <property type="match status" value="1"/>
</dbReference>